<reference evidence="9" key="1">
    <citation type="submission" date="2021-01" db="EMBL/GenBank/DDBJ databases">
        <authorList>
            <person name="Corre E."/>
            <person name="Pelletier E."/>
            <person name="Niang G."/>
            <person name="Scheremetjew M."/>
            <person name="Finn R."/>
            <person name="Kale V."/>
            <person name="Holt S."/>
            <person name="Cochrane G."/>
            <person name="Meng A."/>
            <person name="Brown T."/>
            <person name="Cohen L."/>
        </authorList>
    </citation>
    <scope>NUCLEOTIDE SEQUENCE</scope>
    <source>
        <strain evidence="9">CCMP494</strain>
    </source>
</reference>
<organism evidence="9">
    <name type="scientific">Micromonas pusilla</name>
    <name type="common">Picoplanktonic green alga</name>
    <name type="synonym">Chromulina pusilla</name>
    <dbReference type="NCBI Taxonomy" id="38833"/>
    <lineage>
        <taxon>Eukaryota</taxon>
        <taxon>Viridiplantae</taxon>
        <taxon>Chlorophyta</taxon>
        <taxon>Mamiellophyceae</taxon>
        <taxon>Mamiellales</taxon>
        <taxon>Mamiellaceae</taxon>
        <taxon>Micromonas</taxon>
    </lineage>
</organism>
<comment type="function">
    <text evidence="7">Involved in protein precursor import into chloroplasts.</text>
</comment>
<feature type="transmembrane region" description="Helical" evidence="7">
    <location>
        <begin position="199"/>
        <end position="220"/>
    </location>
</feature>
<evidence type="ECO:0000256" key="7">
    <source>
        <dbReference type="RuleBase" id="RU367003"/>
    </source>
</evidence>
<proteinExistence type="inferred from homology"/>
<evidence type="ECO:0000256" key="3">
    <source>
        <dbReference type="ARBA" id="ARBA00022692"/>
    </source>
</evidence>
<evidence type="ECO:0000256" key="4">
    <source>
        <dbReference type="ARBA" id="ARBA00022780"/>
    </source>
</evidence>
<dbReference type="EMBL" id="HBEV01008014">
    <property type="protein sequence ID" value="CAD8587754.1"/>
    <property type="molecule type" value="Transcribed_RNA"/>
</dbReference>
<accession>A0A7S0KNY7</accession>
<keyword evidence="5 7" id="KW-1133">Transmembrane helix</keyword>
<evidence type="ECO:0000256" key="2">
    <source>
        <dbReference type="ARBA" id="ARBA00009596"/>
    </source>
</evidence>
<feature type="transmembrane region" description="Helical" evidence="7">
    <location>
        <begin position="116"/>
        <end position="135"/>
    </location>
</feature>
<feature type="region of interest" description="Disordered" evidence="8">
    <location>
        <begin position="29"/>
        <end position="52"/>
    </location>
</feature>
<dbReference type="AlphaFoldDB" id="A0A7S0KNY7"/>
<keyword evidence="4" id="KW-1001">Plastid inner membrane</keyword>
<feature type="transmembrane region" description="Helical" evidence="7">
    <location>
        <begin position="226"/>
        <end position="244"/>
    </location>
</feature>
<feature type="transmembrane region" description="Helical" evidence="7">
    <location>
        <begin position="155"/>
        <end position="178"/>
    </location>
</feature>
<evidence type="ECO:0000256" key="1">
    <source>
        <dbReference type="ARBA" id="ARBA00004478"/>
    </source>
</evidence>
<dbReference type="PANTHER" id="PTHR33510:SF9">
    <property type="entry name" value="HIT-TYPE ZINC FINGER FAMILY PROTEIN-RELATED"/>
    <property type="match status" value="1"/>
</dbReference>
<comment type="subcellular location">
    <subcellularLocation>
        <location evidence="1">Plastid</location>
        <location evidence="1">Chloroplast inner membrane</location>
        <topology evidence="1">Multi-pass membrane protein</topology>
    </subcellularLocation>
    <subcellularLocation>
        <location evidence="7">Plastid</location>
        <location evidence="7">Chloroplast membrane</location>
        <topology evidence="7">Multi-pass membrane protein</topology>
    </subcellularLocation>
</comment>
<evidence type="ECO:0000256" key="6">
    <source>
        <dbReference type="ARBA" id="ARBA00023136"/>
    </source>
</evidence>
<keyword evidence="6 7" id="KW-0472">Membrane</keyword>
<dbReference type="Pfam" id="PF16166">
    <property type="entry name" value="TIC20"/>
    <property type="match status" value="1"/>
</dbReference>
<name>A0A7S0KNY7_MICPS</name>
<keyword evidence="7" id="KW-0934">Plastid</keyword>
<evidence type="ECO:0000313" key="9">
    <source>
        <dbReference type="EMBL" id="CAD8587754.1"/>
    </source>
</evidence>
<dbReference type="GO" id="GO:0009706">
    <property type="term" value="C:chloroplast inner membrane"/>
    <property type="evidence" value="ECO:0007669"/>
    <property type="project" value="UniProtKB-SubCell"/>
</dbReference>
<sequence>MASFTMQMAAPGLARPAVGARARGRTVRTGALDGAAERASATGAPRRAQRESMAGDCADAAGVAKAKRAQRGKVITTAVPDTFVPPGQEPSRPKGFWETFFGKDPNKGKIRADFQWRVLSCLPYLIPCMGAIAFTDQAFMAFPWTFKLAVLISPLLQIFYSNSFIPFVTFFTLFLAVVRNTKLDHFIRYNTMQAILLDICVMLAGLIMQYLPMYITVSVIGDMMEIFTLMNALFAIGYCMWNCLKGQYPEIPIITEAVYAQVRDQ</sequence>
<protein>
    <recommendedName>
        <fullName evidence="7">Protein TIC 20</fullName>
    </recommendedName>
</protein>
<comment type="similarity">
    <text evidence="2 7">Belongs to the Tic20 family.</text>
</comment>
<gene>
    <name evidence="9" type="ORF">MSP1404_LOCUS6142</name>
</gene>
<evidence type="ECO:0000256" key="5">
    <source>
        <dbReference type="ARBA" id="ARBA00022989"/>
    </source>
</evidence>
<evidence type="ECO:0000256" key="8">
    <source>
        <dbReference type="SAM" id="MobiDB-lite"/>
    </source>
</evidence>
<dbReference type="PANTHER" id="PTHR33510">
    <property type="entry name" value="PROTEIN TIC 20-II, CHLOROPLASTIC"/>
    <property type="match status" value="1"/>
</dbReference>
<keyword evidence="7" id="KW-0150">Chloroplast</keyword>
<keyword evidence="3 7" id="KW-0812">Transmembrane</keyword>
<dbReference type="InterPro" id="IPR005691">
    <property type="entry name" value="Tic20"/>
</dbReference>